<feature type="DNA-binding region" description="H-T-H motif" evidence="2">
    <location>
        <begin position="24"/>
        <end position="43"/>
    </location>
</feature>
<dbReference type="SUPFAM" id="SSF48498">
    <property type="entry name" value="Tetracyclin repressor-like, C-terminal domain"/>
    <property type="match status" value="1"/>
</dbReference>
<evidence type="ECO:0000313" key="5">
    <source>
        <dbReference type="Proteomes" id="UP000293874"/>
    </source>
</evidence>
<dbReference type="InterPro" id="IPR050109">
    <property type="entry name" value="HTH-type_TetR-like_transc_reg"/>
</dbReference>
<evidence type="ECO:0000256" key="1">
    <source>
        <dbReference type="ARBA" id="ARBA00023125"/>
    </source>
</evidence>
<dbReference type="GO" id="GO:0003700">
    <property type="term" value="F:DNA-binding transcription factor activity"/>
    <property type="evidence" value="ECO:0007669"/>
    <property type="project" value="TreeGrafter"/>
</dbReference>
<protein>
    <submittedName>
        <fullName evidence="4">TetR family transcriptional regulator</fullName>
    </submittedName>
</protein>
<dbReference type="EMBL" id="SGXA01000002">
    <property type="protein sequence ID" value="RZS70671.1"/>
    <property type="molecule type" value="Genomic_DNA"/>
</dbReference>
<dbReference type="Pfam" id="PF13972">
    <property type="entry name" value="TetR"/>
    <property type="match status" value="1"/>
</dbReference>
<keyword evidence="5" id="KW-1185">Reference proteome</keyword>
<dbReference type="Gene3D" id="1.10.357.10">
    <property type="entry name" value="Tetracycline Repressor, domain 2"/>
    <property type="match status" value="1"/>
</dbReference>
<dbReference type="InterPro" id="IPR001647">
    <property type="entry name" value="HTH_TetR"/>
</dbReference>
<dbReference type="AlphaFoldDB" id="A0A4V2F0M7"/>
<gene>
    <name evidence="4" type="ORF">EV199_2564</name>
</gene>
<evidence type="ECO:0000256" key="2">
    <source>
        <dbReference type="PROSITE-ProRule" id="PRU00335"/>
    </source>
</evidence>
<proteinExistence type="predicted"/>
<dbReference type="PANTHER" id="PTHR30055">
    <property type="entry name" value="HTH-TYPE TRANSCRIPTIONAL REGULATOR RUTR"/>
    <property type="match status" value="1"/>
</dbReference>
<dbReference type="InterPro" id="IPR009057">
    <property type="entry name" value="Homeodomain-like_sf"/>
</dbReference>
<dbReference type="Pfam" id="PF00440">
    <property type="entry name" value="TetR_N"/>
    <property type="match status" value="1"/>
</dbReference>
<comment type="caution">
    <text evidence="4">The sequence shown here is derived from an EMBL/GenBank/DDBJ whole genome shotgun (WGS) entry which is preliminary data.</text>
</comment>
<evidence type="ECO:0000313" key="4">
    <source>
        <dbReference type="EMBL" id="RZS70671.1"/>
    </source>
</evidence>
<reference evidence="4 5" key="1">
    <citation type="submission" date="2019-02" db="EMBL/GenBank/DDBJ databases">
        <title>Genomic Encyclopedia of Type Strains, Phase IV (KMG-IV): sequencing the most valuable type-strain genomes for metagenomic binning, comparative biology and taxonomic classification.</title>
        <authorList>
            <person name="Goeker M."/>
        </authorList>
    </citation>
    <scope>NUCLEOTIDE SEQUENCE [LARGE SCALE GENOMIC DNA]</scope>
    <source>
        <strain evidence="4 5">DSM 18116</strain>
    </source>
</reference>
<dbReference type="GO" id="GO:0000976">
    <property type="term" value="F:transcription cis-regulatory region binding"/>
    <property type="evidence" value="ECO:0007669"/>
    <property type="project" value="TreeGrafter"/>
</dbReference>
<evidence type="ECO:0000259" key="3">
    <source>
        <dbReference type="PROSITE" id="PS50977"/>
    </source>
</evidence>
<dbReference type="Proteomes" id="UP000293874">
    <property type="component" value="Unassembled WGS sequence"/>
</dbReference>
<dbReference type="SUPFAM" id="SSF46689">
    <property type="entry name" value="Homeodomain-like"/>
    <property type="match status" value="1"/>
</dbReference>
<dbReference type="InterPro" id="IPR025722">
    <property type="entry name" value="TetR"/>
</dbReference>
<keyword evidence="1 2" id="KW-0238">DNA-binding</keyword>
<dbReference type="InterPro" id="IPR036271">
    <property type="entry name" value="Tet_transcr_reg_TetR-rel_C_sf"/>
</dbReference>
<dbReference type="PROSITE" id="PS50977">
    <property type="entry name" value="HTH_TETR_2"/>
    <property type="match status" value="1"/>
</dbReference>
<dbReference type="RefSeq" id="WP_130541120.1">
    <property type="nucleotide sequence ID" value="NZ_CP042431.1"/>
</dbReference>
<dbReference type="PANTHER" id="PTHR30055:SF223">
    <property type="entry name" value="HTH-TYPE TRANSCRIPTIONAL REGULATOR UIDR"/>
    <property type="match status" value="1"/>
</dbReference>
<dbReference type="OrthoDB" id="9787680at2"/>
<organism evidence="4 5">
    <name type="scientific">Pseudobacter ginsenosidimutans</name>
    <dbReference type="NCBI Taxonomy" id="661488"/>
    <lineage>
        <taxon>Bacteria</taxon>
        <taxon>Pseudomonadati</taxon>
        <taxon>Bacteroidota</taxon>
        <taxon>Chitinophagia</taxon>
        <taxon>Chitinophagales</taxon>
        <taxon>Chitinophagaceae</taxon>
        <taxon>Pseudobacter</taxon>
    </lineage>
</organism>
<dbReference type="PRINTS" id="PR00455">
    <property type="entry name" value="HTHTETR"/>
</dbReference>
<feature type="domain" description="HTH tetR-type" evidence="3">
    <location>
        <begin position="1"/>
        <end position="61"/>
    </location>
</feature>
<name>A0A4V2F0M7_9BACT</name>
<accession>A0A4V2F0M7</accession>
<sequence>MNTKEKILITALELYNAQGISSITSRHIAAEMGISAGNLHYHFKHTDEIIISLYNRLSEAFSDIISKMNLTGIDGPGAFRVFIDQTFEIIYRYRFIFLHAVEISLRIPSVRKDYQQLMKRRTDEFMAIFRQLIRKGVFREDFPDKVWKALVTHAFIVIDFWLSNNELVNNFKGKKAISHYSEVFLTMFYPYMTSKAQAGFEL</sequence>